<dbReference type="GO" id="GO:0016787">
    <property type="term" value="F:hydrolase activity"/>
    <property type="evidence" value="ECO:0007669"/>
    <property type="project" value="UniProtKB-KW"/>
</dbReference>
<reference evidence="10" key="1">
    <citation type="journal article" date="2005" name="Nature">
        <title>The map-based sequence of the rice genome.</title>
        <authorList>
            <consortium name="International rice genome sequencing project (IRGSP)"/>
            <person name="Matsumoto T."/>
            <person name="Wu J."/>
            <person name="Kanamori H."/>
            <person name="Katayose Y."/>
            <person name="Fujisawa M."/>
            <person name="Namiki N."/>
            <person name="Mizuno H."/>
            <person name="Yamamoto K."/>
            <person name="Antonio B.A."/>
            <person name="Baba T."/>
            <person name="Sakata K."/>
            <person name="Nagamura Y."/>
            <person name="Aoki H."/>
            <person name="Arikawa K."/>
            <person name="Arita K."/>
            <person name="Bito T."/>
            <person name="Chiden Y."/>
            <person name="Fujitsuka N."/>
            <person name="Fukunaka R."/>
            <person name="Hamada M."/>
            <person name="Harada C."/>
            <person name="Hayashi A."/>
            <person name="Hijishita S."/>
            <person name="Honda M."/>
            <person name="Hosokawa S."/>
            <person name="Ichikawa Y."/>
            <person name="Idonuma A."/>
            <person name="Iijima M."/>
            <person name="Ikeda M."/>
            <person name="Ikeno M."/>
            <person name="Ito K."/>
            <person name="Ito S."/>
            <person name="Ito T."/>
            <person name="Ito Y."/>
            <person name="Ito Y."/>
            <person name="Iwabuchi A."/>
            <person name="Kamiya K."/>
            <person name="Karasawa W."/>
            <person name="Kurita K."/>
            <person name="Katagiri S."/>
            <person name="Kikuta A."/>
            <person name="Kobayashi H."/>
            <person name="Kobayashi N."/>
            <person name="Machita K."/>
            <person name="Maehara T."/>
            <person name="Masukawa M."/>
            <person name="Mizubayashi T."/>
            <person name="Mukai Y."/>
            <person name="Nagasaki H."/>
            <person name="Nagata Y."/>
            <person name="Naito S."/>
            <person name="Nakashima M."/>
            <person name="Nakama Y."/>
            <person name="Nakamichi Y."/>
            <person name="Nakamura M."/>
            <person name="Meguro A."/>
            <person name="Negishi M."/>
            <person name="Ohta I."/>
            <person name="Ohta T."/>
            <person name="Okamoto M."/>
            <person name="Ono N."/>
            <person name="Saji S."/>
            <person name="Sakaguchi M."/>
            <person name="Sakai K."/>
            <person name="Shibata M."/>
            <person name="Shimokawa T."/>
            <person name="Song J."/>
            <person name="Takazaki Y."/>
            <person name="Terasawa K."/>
            <person name="Tsugane M."/>
            <person name="Tsuji K."/>
            <person name="Ueda S."/>
            <person name="Waki K."/>
            <person name="Yamagata H."/>
            <person name="Yamamoto M."/>
            <person name="Yamamoto S."/>
            <person name="Yamane H."/>
            <person name="Yoshiki S."/>
            <person name="Yoshihara R."/>
            <person name="Yukawa K."/>
            <person name="Zhong H."/>
            <person name="Yano M."/>
            <person name="Yuan Q."/>
            <person name="Ouyang S."/>
            <person name="Liu J."/>
            <person name="Jones K.M."/>
            <person name="Gansberger K."/>
            <person name="Moffat K."/>
            <person name="Hill J."/>
            <person name="Bera J."/>
            <person name="Fadrosh D."/>
            <person name="Jin S."/>
            <person name="Johri S."/>
            <person name="Kim M."/>
            <person name="Overton L."/>
            <person name="Reardon M."/>
            <person name="Tsitrin T."/>
            <person name="Vuong H."/>
            <person name="Weaver B."/>
            <person name="Ciecko A."/>
            <person name="Tallon L."/>
            <person name="Jackson J."/>
            <person name="Pai G."/>
            <person name="Aken S.V."/>
            <person name="Utterback T."/>
            <person name="Reidmuller S."/>
            <person name="Feldblyum T."/>
            <person name="Hsiao J."/>
            <person name="Zismann V."/>
            <person name="Iobst S."/>
            <person name="de Vazeille A.R."/>
            <person name="Buell C.R."/>
            <person name="Ying K."/>
            <person name="Li Y."/>
            <person name="Lu T."/>
            <person name="Huang Y."/>
            <person name="Zhao Q."/>
            <person name="Feng Q."/>
            <person name="Zhang L."/>
            <person name="Zhu J."/>
            <person name="Weng Q."/>
            <person name="Mu J."/>
            <person name="Lu Y."/>
            <person name="Fan D."/>
            <person name="Liu Y."/>
            <person name="Guan J."/>
            <person name="Zhang Y."/>
            <person name="Yu S."/>
            <person name="Liu X."/>
            <person name="Zhang Y."/>
            <person name="Hong G."/>
            <person name="Han B."/>
            <person name="Choisne N."/>
            <person name="Demange N."/>
            <person name="Orjeda G."/>
            <person name="Samain S."/>
            <person name="Cattolico L."/>
            <person name="Pelletier E."/>
            <person name="Couloux A."/>
            <person name="Segurens B."/>
            <person name="Wincker P."/>
            <person name="D'Hont A."/>
            <person name="Scarpelli C."/>
            <person name="Weissenbach J."/>
            <person name="Salanoubat M."/>
            <person name="Quetier F."/>
            <person name="Yu Y."/>
            <person name="Kim H.R."/>
            <person name="Rambo T."/>
            <person name="Currie J."/>
            <person name="Collura K."/>
            <person name="Luo M."/>
            <person name="Yang T."/>
            <person name="Ammiraju J.S.S."/>
            <person name="Engler F."/>
            <person name="Soderlund C."/>
            <person name="Wing R.A."/>
            <person name="Palmer L.E."/>
            <person name="de la Bastide M."/>
            <person name="Spiegel L."/>
            <person name="Nascimento L."/>
            <person name="Zutavern T."/>
            <person name="O'Shaughnessy A."/>
            <person name="Dike S."/>
            <person name="Dedhia N."/>
            <person name="Preston R."/>
            <person name="Balija V."/>
            <person name="McCombie W.R."/>
            <person name="Chow T."/>
            <person name="Chen H."/>
            <person name="Chung M."/>
            <person name="Chen C."/>
            <person name="Shaw J."/>
            <person name="Wu H."/>
            <person name="Hsiao K."/>
            <person name="Chao Y."/>
            <person name="Chu M."/>
            <person name="Cheng C."/>
            <person name="Hour A."/>
            <person name="Lee P."/>
            <person name="Lin S."/>
            <person name="Lin Y."/>
            <person name="Liou J."/>
            <person name="Liu S."/>
            <person name="Hsing Y."/>
            <person name="Raghuvanshi S."/>
            <person name="Mohanty A."/>
            <person name="Bharti A.K."/>
            <person name="Gaur A."/>
            <person name="Gupta V."/>
            <person name="Kumar D."/>
            <person name="Ravi V."/>
            <person name="Vij S."/>
            <person name="Kapur A."/>
            <person name="Khurana P."/>
            <person name="Khurana P."/>
            <person name="Khurana J.P."/>
            <person name="Tyagi A.K."/>
            <person name="Gaikwad K."/>
            <person name="Singh A."/>
            <person name="Dalal V."/>
            <person name="Srivastava S."/>
            <person name="Dixit A."/>
            <person name="Pal A.K."/>
            <person name="Ghazi I.A."/>
            <person name="Yadav M."/>
            <person name="Pandit A."/>
            <person name="Bhargava A."/>
            <person name="Sureshbabu K."/>
            <person name="Batra K."/>
            <person name="Sharma T.R."/>
            <person name="Mohapatra T."/>
            <person name="Singh N.K."/>
            <person name="Messing J."/>
            <person name="Nelson A.B."/>
            <person name="Fuks G."/>
            <person name="Kavchok S."/>
            <person name="Keizer G."/>
            <person name="Linton E."/>
            <person name="Llaca V."/>
            <person name="Song R."/>
            <person name="Tanyolac B."/>
            <person name="Young S."/>
            <person name="Ho-Il K."/>
            <person name="Hahn J.H."/>
            <person name="Sangsakoo G."/>
            <person name="Vanavichit A."/>
            <person name="de Mattos Luiz.A.T."/>
            <person name="Zimmer P.D."/>
            <person name="Malone G."/>
            <person name="Dellagostin O."/>
            <person name="de Oliveira A.C."/>
            <person name="Bevan M."/>
            <person name="Bancroft I."/>
            <person name="Minx P."/>
            <person name="Cordum H."/>
            <person name="Wilson R."/>
            <person name="Cheng Z."/>
            <person name="Jin W."/>
            <person name="Jiang J."/>
            <person name="Leong S.A."/>
            <person name="Iwama H."/>
            <person name="Gojobori T."/>
            <person name="Itoh T."/>
            <person name="Niimura Y."/>
            <person name="Fujii Y."/>
            <person name="Habara T."/>
            <person name="Sakai H."/>
            <person name="Sato Y."/>
            <person name="Wilson G."/>
            <person name="Kumar K."/>
            <person name="McCouch S."/>
            <person name="Juretic N."/>
            <person name="Hoen D."/>
            <person name="Wright S."/>
            <person name="Bruskiewich R."/>
            <person name="Bureau T."/>
            <person name="Miyao A."/>
            <person name="Hirochika H."/>
            <person name="Nishikawa T."/>
            <person name="Kadowaki K."/>
            <person name="Sugiura M."/>
            <person name="Burr B."/>
            <person name="Sasaki T."/>
        </authorList>
    </citation>
    <scope>NUCLEOTIDE SEQUENCE [LARGE SCALE GENOMIC DNA]</scope>
    <source>
        <strain evidence="10">cv. Nipponbare</strain>
    </source>
</reference>
<keyword evidence="3" id="KW-0540">Nuclease</keyword>
<organism evidence="9 10">
    <name type="scientific">Oryza sativa subsp. japonica</name>
    <name type="common">Rice</name>
    <dbReference type="NCBI Taxonomy" id="39947"/>
    <lineage>
        <taxon>Eukaryota</taxon>
        <taxon>Viridiplantae</taxon>
        <taxon>Streptophyta</taxon>
        <taxon>Embryophyta</taxon>
        <taxon>Tracheophyta</taxon>
        <taxon>Spermatophyta</taxon>
        <taxon>Magnoliopsida</taxon>
        <taxon>Liliopsida</taxon>
        <taxon>Poales</taxon>
        <taxon>Poaceae</taxon>
        <taxon>BOP clade</taxon>
        <taxon>Oryzoideae</taxon>
        <taxon>Oryzeae</taxon>
        <taxon>Oryzinae</taxon>
        <taxon>Oryza</taxon>
        <taxon>Oryza sativa</taxon>
    </lineage>
</organism>
<dbReference type="AlphaFoldDB" id="Q6F2Y1"/>
<feature type="domain" description="Reverse transcriptase RNase H-like" evidence="7">
    <location>
        <begin position="40"/>
        <end position="137"/>
    </location>
</feature>
<dbReference type="GO" id="GO:0003676">
    <property type="term" value="F:nucleic acid binding"/>
    <property type="evidence" value="ECO:0007669"/>
    <property type="project" value="InterPro"/>
</dbReference>
<dbReference type="Gene3D" id="3.30.420.10">
    <property type="entry name" value="Ribonuclease H-like superfamily/Ribonuclease H"/>
    <property type="match status" value="1"/>
</dbReference>
<dbReference type="CDD" id="cd09274">
    <property type="entry name" value="RNase_HI_RT_Ty3"/>
    <property type="match status" value="1"/>
</dbReference>
<evidence type="ECO:0000256" key="3">
    <source>
        <dbReference type="ARBA" id="ARBA00022722"/>
    </source>
</evidence>
<dbReference type="Proteomes" id="UP000000763">
    <property type="component" value="Chromosome 5"/>
</dbReference>
<evidence type="ECO:0000256" key="1">
    <source>
        <dbReference type="ARBA" id="ARBA00022679"/>
    </source>
</evidence>
<keyword evidence="5" id="KW-0378">Hydrolase</keyword>
<keyword evidence="1" id="KW-0808">Transferase</keyword>
<evidence type="ECO:0000256" key="4">
    <source>
        <dbReference type="ARBA" id="ARBA00022759"/>
    </source>
</evidence>
<accession>Q6F2Y1</accession>
<dbReference type="FunFam" id="3.10.20.370:FF:000001">
    <property type="entry name" value="Retrovirus-related Pol polyprotein from transposon 17.6-like protein"/>
    <property type="match status" value="1"/>
</dbReference>
<sequence>MTQLLKKEEKFIWTSQCEDAFQFLKKKLVSAPVLVLPNIHKDFQVYCDASKQGLGCVLMQEGQVVAYASRQLRPLESNYPTHDLELAAVVHALKIWRHYLIGNRCEIYTDQKSLKYIFTQPDLNLRQRRWLELIKDYDVGIRYHPGKANVVADALSRKSYCNAIIHEQCPPGLCRELEALNLGIVNYGYVATLEAKPLLLDHIREAQKGDSDIQEIKKNMRRGKAIGFSEHEHGTIWYGEPEHQRPVGLLQPLKILEWKWEEIGMDFITGLPRTQPGYDSIWVVIDRLTKVAHFIVVKTTYPGTTKPVFKWHLLKPYMAGNVEPPLLWDQTGERQVFGTDIIKEVEEKVKVIQANLKVAQSRQKSYADTRRRELAFEEGDFVYLRVTPLRGVRRFHTKGKLAPRFVGPYKVLGRRGEVAYQLELPASLGGVHDVFHVSQLKKCLRVPTEQADTEQIEIQEDLTYVEKPIRILETSERHTRSRVIRFCKVQWSNHSEEEATWEREDELKSAHPHLFGSVFES</sequence>
<evidence type="ECO:0000256" key="6">
    <source>
        <dbReference type="ARBA" id="ARBA00022918"/>
    </source>
</evidence>
<evidence type="ECO:0000256" key="5">
    <source>
        <dbReference type="ARBA" id="ARBA00022801"/>
    </source>
</evidence>
<dbReference type="GO" id="GO:0003964">
    <property type="term" value="F:RNA-directed DNA polymerase activity"/>
    <property type="evidence" value="ECO:0007669"/>
    <property type="project" value="UniProtKB-KW"/>
</dbReference>
<dbReference type="InterPro" id="IPR012337">
    <property type="entry name" value="RNaseH-like_sf"/>
</dbReference>
<dbReference type="SUPFAM" id="SSF53098">
    <property type="entry name" value="Ribonuclease H-like"/>
    <property type="match status" value="1"/>
</dbReference>
<dbReference type="InterPro" id="IPR016197">
    <property type="entry name" value="Chromo-like_dom_sf"/>
</dbReference>
<proteinExistence type="predicted"/>
<evidence type="ECO:0000256" key="2">
    <source>
        <dbReference type="ARBA" id="ARBA00022695"/>
    </source>
</evidence>
<dbReference type="PANTHER" id="PTHR37984">
    <property type="entry name" value="PROTEIN CBG26694"/>
    <property type="match status" value="1"/>
</dbReference>
<dbReference type="InterPro" id="IPR036397">
    <property type="entry name" value="RNaseH_sf"/>
</dbReference>
<protein>
    <submittedName>
        <fullName evidence="9">Uncharacterized protein</fullName>
    </submittedName>
</protein>
<dbReference type="GO" id="GO:0004519">
    <property type="term" value="F:endonuclease activity"/>
    <property type="evidence" value="ECO:0007669"/>
    <property type="project" value="UniProtKB-KW"/>
</dbReference>
<evidence type="ECO:0000313" key="10">
    <source>
        <dbReference type="Proteomes" id="UP000000763"/>
    </source>
</evidence>
<evidence type="ECO:0000259" key="8">
    <source>
        <dbReference type="Pfam" id="PF24626"/>
    </source>
</evidence>
<dbReference type="SUPFAM" id="SSF54160">
    <property type="entry name" value="Chromo domain-like"/>
    <property type="match status" value="1"/>
</dbReference>
<name>Q6F2Y1_ORYSJ</name>
<keyword evidence="6" id="KW-0695">RNA-directed DNA polymerase</keyword>
<dbReference type="PANTHER" id="PTHR37984:SF5">
    <property type="entry name" value="PROTEIN NYNRIN-LIKE"/>
    <property type="match status" value="1"/>
</dbReference>
<reference evidence="10" key="2">
    <citation type="journal article" date="2008" name="Nucleic Acids Res.">
        <title>The rice annotation project database (RAP-DB): 2008 update.</title>
        <authorList>
            <consortium name="The rice annotation project (RAP)"/>
        </authorList>
    </citation>
    <scope>GENOME REANNOTATION</scope>
    <source>
        <strain evidence="10">cv. Nipponbare</strain>
    </source>
</reference>
<evidence type="ECO:0000313" key="9">
    <source>
        <dbReference type="EMBL" id="AAT73649.1"/>
    </source>
</evidence>
<dbReference type="InterPro" id="IPR041373">
    <property type="entry name" value="RT_RNaseH"/>
</dbReference>
<dbReference type="InterPro" id="IPR043502">
    <property type="entry name" value="DNA/RNA_pol_sf"/>
</dbReference>
<dbReference type="Gene3D" id="3.10.20.370">
    <property type="match status" value="1"/>
</dbReference>
<dbReference type="SUPFAM" id="SSF56672">
    <property type="entry name" value="DNA/RNA polymerases"/>
    <property type="match status" value="1"/>
</dbReference>
<dbReference type="Pfam" id="PF17917">
    <property type="entry name" value="RT_RNaseH"/>
    <property type="match status" value="1"/>
</dbReference>
<feature type="domain" description="Tf2-1-like SH3-like" evidence="8">
    <location>
        <begin position="379"/>
        <end position="443"/>
    </location>
</feature>
<dbReference type="InterPro" id="IPR056924">
    <property type="entry name" value="SH3_Tf2-1"/>
</dbReference>
<dbReference type="EMBL" id="AC132484">
    <property type="protein sequence ID" value="AAT73649.1"/>
    <property type="molecule type" value="Genomic_DNA"/>
</dbReference>
<dbReference type="InterPro" id="IPR050951">
    <property type="entry name" value="Retrovirus_Pol_polyprotein"/>
</dbReference>
<evidence type="ECO:0000259" key="7">
    <source>
        <dbReference type="Pfam" id="PF17917"/>
    </source>
</evidence>
<keyword evidence="2" id="KW-0548">Nucleotidyltransferase</keyword>
<keyword evidence="4" id="KW-0255">Endonuclease</keyword>
<dbReference type="Pfam" id="PF24626">
    <property type="entry name" value="SH3_Tf2-1"/>
    <property type="match status" value="1"/>
</dbReference>
<gene>
    <name evidence="9" type="ORF">OSJNBa0038E22.9</name>
</gene>